<reference evidence="1" key="1">
    <citation type="submission" date="2023-04" db="EMBL/GenBank/DDBJ databases">
        <title>Draft Genome sequencing of Naganishia species isolated from polar environments using Oxford Nanopore Technology.</title>
        <authorList>
            <person name="Leo P."/>
            <person name="Venkateswaran K."/>
        </authorList>
    </citation>
    <scope>NUCLEOTIDE SEQUENCE</scope>
    <source>
        <strain evidence="1">DBVPG 5303</strain>
    </source>
</reference>
<proteinExistence type="predicted"/>
<evidence type="ECO:0000313" key="1">
    <source>
        <dbReference type="EMBL" id="KAJ9124526.1"/>
    </source>
</evidence>
<keyword evidence="2" id="KW-1185">Reference proteome</keyword>
<sequence>MVDMASDGNLDEGLPPGLTRRKEEGIERKGTTGVEGIKNGRDGSTEEEKDTMSEDGDTDHESDGEGTSDGSSETGESDPDSDTSSNISFPAAPTPKNTQIGHTTSTFAASDENGNSLAVHPDYADVFGPREGIEAVRVNGCRSNSEITHVQEGHKDNRQSKEILTESTGTSSGTTFTPSRPQTGNTVSSLSIGTSLSNTSIDNHYTPSSVHSRANLLKSTSASSIPQFDSSIGTIEANSKTDLESGQSSRPHASVRIQLAAMADANPSRHGTTTFTSGGAYLGSIFSRRSSESGGISMTPEEKQRQRDQKRLEQLGYSQVLGRDYGFWSNFAVGFCNIGASLTRVVPTR</sequence>
<organism evidence="1 2">
    <name type="scientific">Naganishia onofrii</name>
    <dbReference type="NCBI Taxonomy" id="1851511"/>
    <lineage>
        <taxon>Eukaryota</taxon>
        <taxon>Fungi</taxon>
        <taxon>Dikarya</taxon>
        <taxon>Basidiomycota</taxon>
        <taxon>Agaricomycotina</taxon>
        <taxon>Tremellomycetes</taxon>
        <taxon>Filobasidiales</taxon>
        <taxon>Filobasidiaceae</taxon>
        <taxon>Naganishia</taxon>
    </lineage>
</organism>
<dbReference type="EMBL" id="JASBWV010000010">
    <property type="protein sequence ID" value="KAJ9124526.1"/>
    <property type="molecule type" value="Genomic_DNA"/>
</dbReference>
<evidence type="ECO:0000313" key="2">
    <source>
        <dbReference type="Proteomes" id="UP001234202"/>
    </source>
</evidence>
<gene>
    <name evidence="1" type="ORF">QFC24_003318</name>
</gene>
<dbReference type="Proteomes" id="UP001234202">
    <property type="component" value="Unassembled WGS sequence"/>
</dbReference>
<protein>
    <submittedName>
        <fullName evidence="1">Uncharacterized protein</fullName>
    </submittedName>
</protein>
<comment type="caution">
    <text evidence="1">The sequence shown here is derived from an EMBL/GenBank/DDBJ whole genome shotgun (WGS) entry which is preliminary data.</text>
</comment>
<accession>A0ACC2XND4</accession>
<name>A0ACC2XND4_9TREE</name>